<dbReference type="GeneID" id="26624997"/>
<accession>A0A0C5ACM7</accession>
<evidence type="ECO:0000313" key="2">
    <source>
        <dbReference type="Proteomes" id="UP000032127"/>
    </source>
</evidence>
<protein>
    <submittedName>
        <fullName evidence="1">Uncharacterized protein</fullName>
    </submittedName>
</protein>
<reference evidence="1 2" key="1">
    <citation type="submission" date="2015-01" db="EMBL/GenBank/DDBJ databases">
        <title>Evaluation of the efficacy of a bacteriophage in the treatment of pneumonia induced by multidrug resistance Klebsiella pneumoniae in mice.</title>
        <authorList>
            <person name="Cao F."/>
            <person name="Wang X."/>
            <person name="Li Z."/>
            <person name="Wang L."/>
            <person name="Xu Y."/>
        </authorList>
    </citation>
    <scope>NUCLEOTIDE SEQUENCE [LARGE SCALE GENOMIC DNA]</scope>
</reference>
<dbReference type="InterPro" id="IPR025048">
    <property type="entry name" value="DUF3987"/>
</dbReference>
<dbReference type="Proteomes" id="UP000032127">
    <property type="component" value="Segment"/>
</dbReference>
<keyword evidence="2" id="KW-1185">Reference proteome</keyword>
<organism evidence="1 2">
    <name type="scientific">Klebsiella phage 1513</name>
    <dbReference type="NCBI Taxonomy" id="1610829"/>
    <lineage>
        <taxon>Viruses</taxon>
        <taxon>Duplodnaviria</taxon>
        <taxon>Heunggongvirae</taxon>
        <taxon>Uroviricota</taxon>
        <taxon>Caudoviricetes</taxon>
        <taxon>Drexlerviridae</taxon>
        <taxon>Webervirus</taxon>
        <taxon>Webervirus wv1513</taxon>
    </lineage>
</organism>
<gene>
    <name evidence="1" type="ORF">PK_051</name>
</gene>
<dbReference type="Pfam" id="PF13148">
    <property type="entry name" value="DUF3987"/>
    <property type="match status" value="1"/>
</dbReference>
<sequence length="522" mass="57833">MFLNDRVSPQDIIAIAEREGISPLRVAIRANGYRDSVSFWPKPKDIDVNADKYPTISIANDYDVVGKLALNAARSVQFPESSAYMHFLGTVSAAMMGRFWVEYHGSEQPTTLYVITSQPPSAGKSAINSLAIDPIVAEVERINESRKKERKKIMAKLSANKQALKGELSQSDMVKLFEDRDELEEKLEKLCDLTFPVSDTTPEGLAKINNRQGNFAVISDEATAVNSLLGITYGNDGGKKTNSELVLKAWDKGHVSIARADVSNNMSFVALGCICVIAQDETIDAIMQAGSRGIGVSERFLLVREQTRLGERVFIDENGNSTYEPIDQSLKADYFRLIHDIMSESNVKLQVTDAAMRRLNKARQELEPELGDGGKYSHTMLRGAMGKFDKQVMRLASVIHTIRNWQPGGKRSKKIDTATIDEAIIMFHELSKTYLSSADSSGFAGEGAEIKALYDVIASRCKQAKGVMTVQGIYNACRNLKIFKGQAGVSKKIKERLLPKMEELGFICVMDSEVFINPSFMR</sequence>
<dbReference type="EMBL" id="KP658157">
    <property type="protein sequence ID" value="AJK28191.1"/>
    <property type="molecule type" value="Genomic_DNA"/>
</dbReference>
<dbReference type="OrthoDB" id="1654at10239"/>
<evidence type="ECO:0000313" key="1">
    <source>
        <dbReference type="EMBL" id="AJK28191.1"/>
    </source>
</evidence>
<proteinExistence type="predicted"/>
<name>A0A0C5ACM7_9CAUD</name>
<dbReference type="RefSeq" id="YP_009197858.1">
    <property type="nucleotide sequence ID" value="NC_028786.1"/>
</dbReference>
<dbReference type="KEGG" id="vg:26624997"/>